<organism evidence="1 2">
    <name type="scientific">Deinococcus aerophilus</name>
    <dbReference type="NCBI Taxonomy" id="522488"/>
    <lineage>
        <taxon>Bacteria</taxon>
        <taxon>Thermotogati</taxon>
        <taxon>Deinococcota</taxon>
        <taxon>Deinococci</taxon>
        <taxon>Deinococcales</taxon>
        <taxon>Deinococcaceae</taxon>
        <taxon>Deinococcus</taxon>
    </lineage>
</organism>
<dbReference type="RefSeq" id="WP_188905464.1">
    <property type="nucleotide sequence ID" value="NZ_BMOM01000086.1"/>
</dbReference>
<evidence type="ECO:0000313" key="1">
    <source>
        <dbReference type="EMBL" id="GGM22652.1"/>
    </source>
</evidence>
<protein>
    <submittedName>
        <fullName evidence="1">Uncharacterized protein</fullName>
    </submittedName>
</protein>
<dbReference type="EMBL" id="BMOM01000086">
    <property type="protein sequence ID" value="GGM22652.1"/>
    <property type="molecule type" value="Genomic_DNA"/>
</dbReference>
<reference evidence="2" key="1">
    <citation type="journal article" date="2019" name="Int. J. Syst. Evol. Microbiol.">
        <title>The Global Catalogue of Microorganisms (GCM) 10K type strain sequencing project: providing services to taxonomists for standard genome sequencing and annotation.</title>
        <authorList>
            <consortium name="The Broad Institute Genomics Platform"/>
            <consortium name="The Broad Institute Genome Sequencing Center for Infectious Disease"/>
            <person name="Wu L."/>
            <person name="Ma J."/>
        </authorList>
    </citation>
    <scope>NUCLEOTIDE SEQUENCE [LARGE SCALE GENOMIC DNA]</scope>
    <source>
        <strain evidence="2">JCM 15443</strain>
    </source>
</reference>
<dbReference type="Proteomes" id="UP000661918">
    <property type="component" value="Unassembled WGS sequence"/>
</dbReference>
<sequence length="125" mass="13409">MTWMPRASGGRLLWLGALLVGVGLLGLILLMPSALRSGWGSTGGMSGHMAGPLPAAARPLPDAELRRRLDIFAAQWRPAATVSEVMPFADHTYAVLLDPVTGQGLGCVRKPWRQCKNDVWFGVTS</sequence>
<gene>
    <name evidence="1" type="ORF">GCM10010841_33130</name>
</gene>
<comment type="caution">
    <text evidence="1">The sequence shown here is derived from an EMBL/GenBank/DDBJ whole genome shotgun (WGS) entry which is preliminary data.</text>
</comment>
<keyword evidence="2" id="KW-1185">Reference proteome</keyword>
<proteinExistence type="predicted"/>
<name>A0ABQ2H1Q2_9DEIO</name>
<accession>A0ABQ2H1Q2</accession>
<evidence type="ECO:0000313" key="2">
    <source>
        <dbReference type="Proteomes" id="UP000661918"/>
    </source>
</evidence>